<dbReference type="RefSeq" id="WP_006270994.1">
    <property type="nucleotide sequence ID" value="NZ_GL883077.1"/>
</dbReference>
<sequence length="128" mass="13548">MSKLVVHATTLSLLSGGAWKGVLILGPSGVGKSDMAVRAVEKGLMLICDDHTALWSSGGHLYATPAVPDPTAFRTLTRLHLVVLAQSEGPRAPEGEITAILGHNVPTLRLNPREASAVPRLITRLRSL</sequence>
<dbReference type="GO" id="GO:0000155">
    <property type="term" value="F:phosphorelay sensor kinase activity"/>
    <property type="evidence" value="ECO:0007669"/>
    <property type="project" value="InterPro"/>
</dbReference>
<dbReference type="GO" id="GO:0005524">
    <property type="term" value="F:ATP binding"/>
    <property type="evidence" value="ECO:0007669"/>
    <property type="project" value="InterPro"/>
</dbReference>
<gene>
    <name evidence="2" type="ORF">ABI_02600</name>
</gene>
<evidence type="ECO:0000259" key="1">
    <source>
        <dbReference type="Pfam" id="PF07475"/>
    </source>
</evidence>
<proteinExistence type="predicted"/>
<dbReference type="SUPFAM" id="SSF53795">
    <property type="entry name" value="PEP carboxykinase-like"/>
    <property type="match status" value="1"/>
</dbReference>
<dbReference type="Gene3D" id="3.40.50.300">
    <property type="entry name" value="P-loop containing nucleotide triphosphate hydrolases"/>
    <property type="match status" value="1"/>
</dbReference>
<dbReference type="GO" id="GO:0006109">
    <property type="term" value="P:regulation of carbohydrate metabolic process"/>
    <property type="evidence" value="ECO:0007669"/>
    <property type="project" value="InterPro"/>
</dbReference>
<dbReference type="OrthoDB" id="8326226at2"/>
<name>F4QIR9_9CAUL</name>
<dbReference type="eggNOG" id="COG1493">
    <property type="taxonomic scope" value="Bacteria"/>
</dbReference>
<dbReference type="EMBL" id="GL883077">
    <property type="protein sequence ID" value="EGF91828.1"/>
    <property type="molecule type" value="Genomic_DNA"/>
</dbReference>
<dbReference type="STRING" id="715226.ABI_02600"/>
<organism evidence="2 3">
    <name type="scientific">Asticcacaulis biprosthecium C19</name>
    <dbReference type="NCBI Taxonomy" id="715226"/>
    <lineage>
        <taxon>Bacteria</taxon>
        <taxon>Pseudomonadati</taxon>
        <taxon>Pseudomonadota</taxon>
        <taxon>Alphaproteobacteria</taxon>
        <taxon>Caulobacterales</taxon>
        <taxon>Caulobacteraceae</taxon>
        <taxon>Asticcacaulis</taxon>
    </lineage>
</organism>
<keyword evidence="2" id="KW-0808">Transferase</keyword>
<dbReference type="AlphaFoldDB" id="F4QIR9"/>
<dbReference type="Pfam" id="PF07475">
    <property type="entry name" value="Hpr_kinase_C"/>
    <property type="match status" value="1"/>
</dbReference>
<accession>F4QIR9</accession>
<dbReference type="InterPro" id="IPR027417">
    <property type="entry name" value="P-loop_NTPase"/>
</dbReference>
<evidence type="ECO:0000313" key="2">
    <source>
        <dbReference type="EMBL" id="EGF91828.1"/>
    </source>
</evidence>
<feature type="domain" description="HPr kinase/phosphorylase C-terminal" evidence="1">
    <location>
        <begin position="20"/>
        <end position="57"/>
    </location>
</feature>
<evidence type="ECO:0000313" key="3">
    <source>
        <dbReference type="Proteomes" id="UP000006512"/>
    </source>
</evidence>
<dbReference type="Proteomes" id="UP000006512">
    <property type="component" value="Unassembled WGS sequence"/>
</dbReference>
<dbReference type="InterPro" id="IPR011104">
    <property type="entry name" value="Hpr_kin/Pase_C"/>
</dbReference>
<keyword evidence="2" id="KW-0418">Kinase</keyword>
<dbReference type="HOGENOM" id="CLU_052030_2_2_5"/>
<reference evidence="3" key="1">
    <citation type="submission" date="2011-03" db="EMBL/GenBank/DDBJ databases">
        <title>Draft genome sequence of Brevundimonas diminuta.</title>
        <authorList>
            <person name="Brown P.J.B."/>
            <person name="Buechlein A."/>
            <person name="Hemmerich C."/>
            <person name="Brun Y.V."/>
        </authorList>
    </citation>
    <scope>NUCLEOTIDE SEQUENCE [LARGE SCALE GENOMIC DNA]</scope>
    <source>
        <strain evidence="3">C19</strain>
    </source>
</reference>
<keyword evidence="3" id="KW-1185">Reference proteome</keyword>
<protein>
    <submittedName>
        <fullName evidence="2">HPr kinase</fullName>
    </submittedName>
</protein>